<dbReference type="RefSeq" id="WP_120198398.1">
    <property type="nucleotide sequence ID" value="NZ_MCIA01000033.1"/>
</dbReference>
<reference evidence="2 3" key="1">
    <citation type="submission" date="2016-08" db="EMBL/GenBank/DDBJ databases">
        <title>A new outlook on sporulation: Clostridium algidixylanolyticum.</title>
        <authorList>
            <person name="Poppleton D.I."/>
            <person name="Gribaldo S."/>
        </authorList>
    </citation>
    <scope>NUCLEOTIDE SEQUENCE [LARGE SCALE GENOMIC DNA]</scope>
    <source>
        <strain evidence="2 3">SPL73</strain>
    </source>
</reference>
<comment type="caution">
    <text evidence="2">The sequence shown here is derived from an EMBL/GenBank/DDBJ whole genome shotgun (WGS) entry which is preliminary data.</text>
</comment>
<keyword evidence="3" id="KW-1185">Reference proteome</keyword>
<dbReference type="OrthoDB" id="2059991at2"/>
<proteinExistence type="predicted"/>
<feature type="coiled-coil region" evidence="1">
    <location>
        <begin position="10"/>
        <end position="51"/>
    </location>
</feature>
<keyword evidence="1" id="KW-0175">Coiled coil</keyword>
<gene>
    <name evidence="2" type="ORF">BET01_09470</name>
</gene>
<evidence type="ECO:0000313" key="2">
    <source>
        <dbReference type="EMBL" id="RKD28956.1"/>
    </source>
</evidence>
<sequence>MPRGVRRSPIERLQDEIKNTQDAIEQYKSAIKTQEEKLKQLQDEIKIEEFKEVSSLLEEKNMTILELKELLISKDVE</sequence>
<name>A0A419SUR3_9FIRM</name>
<dbReference type="EMBL" id="MCIA01000033">
    <property type="protein sequence ID" value="RKD28956.1"/>
    <property type="molecule type" value="Genomic_DNA"/>
</dbReference>
<protein>
    <submittedName>
        <fullName evidence="2">Uncharacterized protein</fullName>
    </submittedName>
</protein>
<dbReference type="AlphaFoldDB" id="A0A419SUR3"/>
<evidence type="ECO:0000313" key="3">
    <source>
        <dbReference type="Proteomes" id="UP000284277"/>
    </source>
</evidence>
<evidence type="ECO:0000256" key="1">
    <source>
        <dbReference type="SAM" id="Coils"/>
    </source>
</evidence>
<accession>A0A419SUR3</accession>
<organism evidence="2 3">
    <name type="scientific">Lacrimispora algidixylanolytica</name>
    <dbReference type="NCBI Taxonomy" id="94868"/>
    <lineage>
        <taxon>Bacteria</taxon>
        <taxon>Bacillati</taxon>
        <taxon>Bacillota</taxon>
        <taxon>Clostridia</taxon>
        <taxon>Lachnospirales</taxon>
        <taxon>Lachnospiraceae</taxon>
        <taxon>Lacrimispora</taxon>
    </lineage>
</organism>
<dbReference type="Proteomes" id="UP000284277">
    <property type="component" value="Unassembled WGS sequence"/>
</dbReference>